<dbReference type="VEuPathDB" id="VectorBase:LLOJ005298"/>
<protein>
    <recommendedName>
        <fullName evidence="7">Adenylate kinase isoenzyme 1</fullName>
    </recommendedName>
</protein>
<dbReference type="Pfam" id="PF00406">
    <property type="entry name" value="ADK"/>
    <property type="match status" value="1"/>
</dbReference>
<reference evidence="5" key="1">
    <citation type="submission" date="2020-05" db="UniProtKB">
        <authorList>
            <consortium name="EnsemblMetazoa"/>
        </authorList>
    </citation>
    <scope>IDENTIFICATION</scope>
    <source>
        <strain evidence="5">Jacobina</strain>
    </source>
</reference>
<dbReference type="EnsemblMetazoa" id="LLOJ005298-RA">
    <property type="protein sequence ID" value="LLOJ005298-PA"/>
    <property type="gene ID" value="LLOJ005298"/>
</dbReference>
<dbReference type="EMBL" id="AJWK01016828">
    <property type="status" value="NOT_ANNOTATED_CDS"/>
    <property type="molecule type" value="Genomic_DNA"/>
</dbReference>
<evidence type="ECO:0000313" key="5">
    <source>
        <dbReference type="EnsemblMetazoa" id="LLOJ005298-PA"/>
    </source>
</evidence>
<dbReference type="GO" id="GO:0006139">
    <property type="term" value="P:nucleobase-containing compound metabolic process"/>
    <property type="evidence" value="ECO:0007669"/>
    <property type="project" value="InterPro"/>
</dbReference>
<evidence type="ECO:0000256" key="4">
    <source>
        <dbReference type="RuleBase" id="RU003330"/>
    </source>
</evidence>
<dbReference type="VEuPathDB" id="VectorBase:LLONM1_003947"/>
<name>A0A1B0CL11_LUTLO</name>
<dbReference type="PROSITE" id="PS00113">
    <property type="entry name" value="ADENYLATE_KINASE"/>
    <property type="match status" value="1"/>
</dbReference>
<keyword evidence="1 4" id="KW-0808">Transferase</keyword>
<dbReference type="SUPFAM" id="SSF52540">
    <property type="entry name" value="P-loop containing nucleoside triphosphate hydrolases"/>
    <property type="match status" value="1"/>
</dbReference>
<dbReference type="PRINTS" id="PR00094">
    <property type="entry name" value="ADENYLTKNASE"/>
</dbReference>
<dbReference type="PANTHER" id="PTHR23359">
    <property type="entry name" value="NUCLEOTIDE KINASE"/>
    <property type="match status" value="1"/>
</dbReference>
<comment type="similarity">
    <text evidence="4">Belongs to the adenylate kinase family.</text>
</comment>
<evidence type="ECO:0000256" key="2">
    <source>
        <dbReference type="ARBA" id="ARBA00022741"/>
    </source>
</evidence>
<organism evidence="5 6">
    <name type="scientific">Lutzomyia longipalpis</name>
    <name type="common">Sand fly</name>
    <dbReference type="NCBI Taxonomy" id="7200"/>
    <lineage>
        <taxon>Eukaryota</taxon>
        <taxon>Metazoa</taxon>
        <taxon>Ecdysozoa</taxon>
        <taxon>Arthropoda</taxon>
        <taxon>Hexapoda</taxon>
        <taxon>Insecta</taxon>
        <taxon>Pterygota</taxon>
        <taxon>Neoptera</taxon>
        <taxon>Endopterygota</taxon>
        <taxon>Diptera</taxon>
        <taxon>Nematocera</taxon>
        <taxon>Psychodoidea</taxon>
        <taxon>Psychodidae</taxon>
        <taxon>Lutzomyia</taxon>
        <taxon>Lutzomyia</taxon>
    </lineage>
</organism>
<sequence>MGKEYKVPIVWILGGPGSGKGTQCDKIVAKYGFSHFSTGDLLREEVASGSELGKQLSDLMQRGDLVQNEHVLALLEKAMRKVEDSTVGYLIDGYPREKSQGSSCL</sequence>
<dbReference type="Gene3D" id="3.40.50.300">
    <property type="entry name" value="P-loop containing nucleotide triphosphate hydrolases"/>
    <property type="match status" value="1"/>
</dbReference>
<keyword evidence="3 4" id="KW-0418">Kinase</keyword>
<dbReference type="GO" id="GO:0005524">
    <property type="term" value="F:ATP binding"/>
    <property type="evidence" value="ECO:0007669"/>
    <property type="project" value="InterPro"/>
</dbReference>
<evidence type="ECO:0000256" key="3">
    <source>
        <dbReference type="ARBA" id="ARBA00022777"/>
    </source>
</evidence>
<evidence type="ECO:0008006" key="7">
    <source>
        <dbReference type="Google" id="ProtNLM"/>
    </source>
</evidence>
<keyword evidence="2" id="KW-0547">Nucleotide-binding</keyword>
<accession>A0A1B0CL11</accession>
<dbReference type="GO" id="GO:0019205">
    <property type="term" value="F:nucleobase-containing compound kinase activity"/>
    <property type="evidence" value="ECO:0007669"/>
    <property type="project" value="InterPro"/>
</dbReference>
<dbReference type="InterPro" id="IPR000850">
    <property type="entry name" value="Adenylat/UMP-CMP_kin"/>
</dbReference>
<dbReference type="InterPro" id="IPR027417">
    <property type="entry name" value="P-loop_NTPase"/>
</dbReference>
<dbReference type="CDD" id="cd01428">
    <property type="entry name" value="ADK"/>
    <property type="match status" value="1"/>
</dbReference>
<keyword evidence="6" id="KW-1185">Reference proteome</keyword>
<dbReference type="InterPro" id="IPR033690">
    <property type="entry name" value="Adenylat_kinase_CS"/>
</dbReference>
<proteinExistence type="inferred from homology"/>
<dbReference type="Proteomes" id="UP000092461">
    <property type="component" value="Unassembled WGS sequence"/>
</dbReference>
<evidence type="ECO:0000256" key="1">
    <source>
        <dbReference type="ARBA" id="ARBA00022679"/>
    </source>
</evidence>
<evidence type="ECO:0000313" key="6">
    <source>
        <dbReference type="Proteomes" id="UP000092461"/>
    </source>
</evidence>
<dbReference type="AlphaFoldDB" id="A0A1B0CL11"/>